<accession>A0ABW3CYI6</accession>
<evidence type="ECO:0000313" key="1">
    <source>
        <dbReference type="EMBL" id="MFD0861693.1"/>
    </source>
</evidence>
<sequence length="378" mass="44529">MKKMFFFRHIDELRYYKTILERNKQLKKQSIEDIFAALEGINKIKDFYDREDPNIVMPFEVFEDFFYDLSNLFFKENQSDYLEYLKHSNPELGFFKYPIESILNVTNLSKKSVGKRSDLHAFQSSYRKEGDKLIIYDLPEYLENEEAEGRLQKVEVVEIFDHTRDINLAITEFFKSSSQALRKLIISAVTFNDTTLKELLNSKLFGQLDSLNLQHTDISSKGLLNLMNTDRCGLLHFSLRNVKGLGDLLNKPQKLFENFLHLETIGLENSELGDQFLVEFSNIDFFQLKNLSLSNNSFSPNTFDYLRNSKWIKELEIIKLNYTGLQHNAFNYYTKNFYNKLKRLEIGGDWNIEDIMKIKNKGLLSENIYFGEIENIII</sequence>
<protein>
    <submittedName>
        <fullName evidence="1">Uncharacterized protein</fullName>
    </submittedName>
</protein>
<keyword evidence="2" id="KW-1185">Reference proteome</keyword>
<dbReference type="Gene3D" id="3.80.10.10">
    <property type="entry name" value="Ribonuclease Inhibitor"/>
    <property type="match status" value="1"/>
</dbReference>
<dbReference type="RefSeq" id="WP_386405187.1">
    <property type="nucleotide sequence ID" value="NZ_JBHTJH010000004.1"/>
</dbReference>
<gene>
    <name evidence="1" type="ORF">ACFQ1M_05710</name>
</gene>
<dbReference type="InterPro" id="IPR032675">
    <property type="entry name" value="LRR_dom_sf"/>
</dbReference>
<comment type="caution">
    <text evidence="1">The sequence shown here is derived from an EMBL/GenBank/DDBJ whole genome shotgun (WGS) entry which is preliminary data.</text>
</comment>
<dbReference type="SUPFAM" id="SSF52047">
    <property type="entry name" value="RNI-like"/>
    <property type="match status" value="1"/>
</dbReference>
<dbReference type="EMBL" id="JBHTJH010000004">
    <property type="protein sequence ID" value="MFD0861693.1"/>
    <property type="molecule type" value="Genomic_DNA"/>
</dbReference>
<organism evidence="1 2">
    <name type="scientific">Sungkyunkwania multivorans</name>
    <dbReference type="NCBI Taxonomy" id="1173618"/>
    <lineage>
        <taxon>Bacteria</taxon>
        <taxon>Pseudomonadati</taxon>
        <taxon>Bacteroidota</taxon>
        <taxon>Flavobacteriia</taxon>
        <taxon>Flavobacteriales</taxon>
        <taxon>Flavobacteriaceae</taxon>
        <taxon>Sungkyunkwania</taxon>
    </lineage>
</organism>
<evidence type="ECO:0000313" key="2">
    <source>
        <dbReference type="Proteomes" id="UP001596978"/>
    </source>
</evidence>
<dbReference type="Proteomes" id="UP001596978">
    <property type="component" value="Unassembled WGS sequence"/>
</dbReference>
<proteinExistence type="predicted"/>
<reference evidence="2" key="1">
    <citation type="journal article" date="2019" name="Int. J. Syst. Evol. Microbiol.">
        <title>The Global Catalogue of Microorganisms (GCM) 10K type strain sequencing project: providing services to taxonomists for standard genome sequencing and annotation.</title>
        <authorList>
            <consortium name="The Broad Institute Genomics Platform"/>
            <consortium name="The Broad Institute Genome Sequencing Center for Infectious Disease"/>
            <person name="Wu L."/>
            <person name="Ma J."/>
        </authorList>
    </citation>
    <scope>NUCLEOTIDE SEQUENCE [LARGE SCALE GENOMIC DNA]</scope>
    <source>
        <strain evidence="2">CCUG 62952</strain>
    </source>
</reference>
<name>A0ABW3CYI6_9FLAO</name>